<dbReference type="AlphaFoldDB" id="A0A4Y8WQE6"/>
<dbReference type="EMBL" id="SPNC01000090">
    <property type="protein sequence ID" value="TFH94741.1"/>
    <property type="molecule type" value="Genomic_DNA"/>
</dbReference>
<evidence type="ECO:0000313" key="1">
    <source>
        <dbReference type="EMBL" id="TFH94741.1"/>
    </source>
</evidence>
<dbReference type="PROSITE" id="PS51257">
    <property type="entry name" value="PROKAR_LIPOPROTEIN"/>
    <property type="match status" value="1"/>
</dbReference>
<reference evidence="1 2" key="1">
    <citation type="submission" date="2019-03" db="EMBL/GenBank/DDBJ databases">
        <title>Porphyromonas levii Isolated from the Uterus of Dairy Cows.</title>
        <authorList>
            <person name="Francis A.M."/>
        </authorList>
    </citation>
    <scope>NUCLEOTIDE SEQUENCE [LARGE SCALE GENOMIC DNA]</scope>
    <source>
        <strain evidence="1 2">AF5678</strain>
    </source>
</reference>
<protein>
    <submittedName>
        <fullName evidence="1">DUF4906 domain-containing protein</fullName>
    </submittedName>
</protein>
<name>A0A4Y8WQE6_9PORP</name>
<proteinExistence type="predicted"/>
<keyword evidence="2" id="KW-1185">Reference proteome</keyword>
<sequence>MRVYFTYILSFLALVTIGSSCVNMRDGELTGDTEDWKISVNYSAALAIEEQPLRAAITDYEEHKVHNLYLFMVDGDGNILNRKFYNYTDLQNKKEYGGNSSDPTEGTVEISTTSALRKIYAIANVGDEFTPSILDITRTLLSDQEKVKDEKSLKSLFAQLSNNTVSRINGRLLMSGVTELDSAPAAKSTVDVELVRVAAKVQFTIKAGAGISFTPQSWTVHRVPKRVSVFPSSDLYGGVNGADDFFDITAPKVFEGDAEGGEAANSFVYYQLENIKPAKNTPANYKARELQIKRDLGNGKVENGAWVNAPDNGTYVVLTGRYQKSEKDGTETIAYVKYTIHLGYINGNAADFNCKRNTFYQYDITVKGVDDIIVEANATNHTHEPATGAEGQVSNGPRKLSFDSHFVQFVMKFEKNALKAVFDNEQDLSKLYIVNTPFGPKDIDWVEFYLNPTSAPSQVAAYPGRGHRDLRNVQQMFEYLKNNLSQTPFVRESDGSEYVYFTVFVNEYYYEDKDFWEFVNKPDRSMILLVGGKNYISHDTKSEYSETRYGIWQKSIKTGYPYGVSDALGFETLDESVGVEFKFDAKPTYYDWIGIEDGTGAGWRNPIGNSRNDGWFNSVMAWALTNGYGYRNHGKSVENPRDEKHWKTNSNNQKVRRWTNYVDTHSIVEADAVNRYKDGMCSEGWGTYQLVEDGQTDKKSNLVYKTLYSYNKARYACLSRNRDLNGDGFINKDEVRWYMPAVDQLTDIWQVSGALNREDQMYREPSFYKQAGRKSYVHYLSSSVTDRTSDIDWRNNLQVLWAEEGCSTSNLSNSMAWSKLEYRNHSNRCVRALNSSNTPDKVVSSPSHFDSSNRVISVLTNGTIDPNIYRDVNTDRLTGEYPPHSERSPFNRAASKFQVAKGFCTYMNGINKGFKWNERNNVSGCSSYTEDPDGRDRGTWRVPNQRELQLMAQYKLVGAYASQDYYNGAVDKQYLAKPLQVWSSTFYSNAAGTDLVNDPRAFIGTDRGVALQRQRNSFQDQHSQPTSPIPGFKLRCVRDYLQ</sequence>
<dbReference type="PROSITE" id="PS00018">
    <property type="entry name" value="EF_HAND_1"/>
    <property type="match status" value="1"/>
</dbReference>
<dbReference type="Proteomes" id="UP000297225">
    <property type="component" value="Unassembled WGS sequence"/>
</dbReference>
<accession>A0A4Y8WQE6</accession>
<dbReference type="Gene3D" id="2.60.40.2580">
    <property type="match status" value="1"/>
</dbReference>
<organism evidence="1 2">
    <name type="scientific">Porphyromonas levii</name>
    <dbReference type="NCBI Taxonomy" id="28114"/>
    <lineage>
        <taxon>Bacteria</taxon>
        <taxon>Pseudomonadati</taxon>
        <taxon>Bacteroidota</taxon>
        <taxon>Bacteroidia</taxon>
        <taxon>Bacteroidales</taxon>
        <taxon>Porphyromonadaceae</taxon>
        <taxon>Porphyromonas</taxon>
    </lineage>
</organism>
<dbReference type="RefSeq" id="WP_134849778.1">
    <property type="nucleotide sequence ID" value="NZ_CP197400.1"/>
</dbReference>
<dbReference type="InterPro" id="IPR018247">
    <property type="entry name" value="EF_Hand_1_Ca_BS"/>
</dbReference>
<comment type="caution">
    <text evidence="1">The sequence shown here is derived from an EMBL/GenBank/DDBJ whole genome shotgun (WGS) entry which is preliminary data.</text>
</comment>
<gene>
    <name evidence="1" type="ORF">E4P47_06300</name>
</gene>
<dbReference type="OrthoDB" id="1044266at2"/>
<dbReference type="STRING" id="1122973.GCA_000379925_01134"/>
<evidence type="ECO:0000313" key="2">
    <source>
        <dbReference type="Proteomes" id="UP000297225"/>
    </source>
</evidence>